<feature type="domain" description="GFO/IDH/MocA-like oxidoreductase" evidence="4">
    <location>
        <begin position="130"/>
        <end position="254"/>
    </location>
</feature>
<feature type="domain" description="Gfo/Idh/MocA-like oxidoreductase N-terminal" evidence="3">
    <location>
        <begin position="4"/>
        <end position="120"/>
    </location>
</feature>
<name>A0ABP5V115_9ACTN</name>
<dbReference type="SUPFAM" id="SSF55347">
    <property type="entry name" value="Glyceraldehyde-3-phosphate dehydrogenase-like, C-terminal domain"/>
    <property type="match status" value="1"/>
</dbReference>
<comment type="caution">
    <text evidence="5">The sequence shown here is derived from an EMBL/GenBank/DDBJ whole genome shotgun (WGS) entry which is preliminary data.</text>
</comment>
<proteinExistence type="predicted"/>
<feature type="region of interest" description="Disordered" evidence="2">
    <location>
        <begin position="265"/>
        <end position="289"/>
    </location>
</feature>
<evidence type="ECO:0000256" key="2">
    <source>
        <dbReference type="SAM" id="MobiDB-lite"/>
    </source>
</evidence>
<evidence type="ECO:0000259" key="4">
    <source>
        <dbReference type="Pfam" id="PF22725"/>
    </source>
</evidence>
<evidence type="ECO:0000256" key="1">
    <source>
        <dbReference type="ARBA" id="ARBA00023002"/>
    </source>
</evidence>
<dbReference type="InterPro" id="IPR036291">
    <property type="entry name" value="NAD(P)-bd_dom_sf"/>
</dbReference>
<organism evidence="5 6">
    <name type="scientific">Dactylosporangium salmoneum</name>
    <dbReference type="NCBI Taxonomy" id="53361"/>
    <lineage>
        <taxon>Bacteria</taxon>
        <taxon>Bacillati</taxon>
        <taxon>Actinomycetota</taxon>
        <taxon>Actinomycetes</taxon>
        <taxon>Micromonosporales</taxon>
        <taxon>Micromonosporaceae</taxon>
        <taxon>Dactylosporangium</taxon>
    </lineage>
</organism>
<gene>
    <name evidence="5" type="ORF">GCM10010170_101270</name>
</gene>
<protein>
    <submittedName>
        <fullName evidence="5">Gfo/Idh/MocA family oxidoreductase</fullName>
    </submittedName>
</protein>
<dbReference type="Gene3D" id="3.40.50.720">
    <property type="entry name" value="NAD(P)-binding Rossmann-like Domain"/>
    <property type="match status" value="1"/>
</dbReference>
<evidence type="ECO:0000313" key="5">
    <source>
        <dbReference type="EMBL" id="GAA2389609.1"/>
    </source>
</evidence>
<dbReference type="Gene3D" id="3.30.360.10">
    <property type="entry name" value="Dihydrodipicolinate Reductase, domain 2"/>
    <property type="match status" value="1"/>
</dbReference>
<evidence type="ECO:0000313" key="6">
    <source>
        <dbReference type="Proteomes" id="UP001501444"/>
    </source>
</evidence>
<dbReference type="PANTHER" id="PTHR43818:SF11">
    <property type="entry name" value="BCDNA.GH03377"/>
    <property type="match status" value="1"/>
</dbReference>
<dbReference type="InterPro" id="IPR050463">
    <property type="entry name" value="Gfo/Idh/MocA_oxidrdct_glycsds"/>
</dbReference>
<dbReference type="SUPFAM" id="SSF51735">
    <property type="entry name" value="NAD(P)-binding Rossmann-fold domains"/>
    <property type="match status" value="1"/>
</dbReference>
<dbReference type="Pfam" id="PF01408">
    <property type="entry name" value="GFO_IDH_MocA"/>
    <property type="match status" value="1"/>
</dbReference>
<dbReference type="Proteomes" id="UP001501444">
    <property type="component" value="Unassembled WGS sequence"/>
</dbReference>
<dbReference type="InterPro" id="IPR055170">
    <property type="entry name" value="GFO_IDH_MocA-like_dom"/>
</dbReference>
<keyword evidence="6" id="KW-1185">Reference proteome</keyword>
<accession>A0ABP5V115</accession>
<keyword evidence="1" id="KW-0560">Oxidoreductase</keyword>
<dbReference type="RefSeq" id="WP_344619917.1">
    <property type="nucleotide sequence ID" value="NZ_BAAARV010000120.1"/>
</dbReference>
<sequence length="357" mass="36818">MGRRAIVAGTGFGLRVHVPALRAAGFEVAALVGRDAERTTRRAQRIGVAAGFDSLPAALRATAADVVTIATPPDTHAELAALAIADGRHVICEKPLALTVAQAEAVTEAAAAAGLTALVGTEFRWDPAVEAVRAALAAGLVGRPHTATVIRSYPILAAADAGAPGWWFDPARGGGWLRANGTHLLDQIQLWLGPIAEVSATLGQAVPRPAGDADDGYSVLLRTATGATGVLQECAAVWGEPVEVTRVAGTAGTVSIVDGHTFLATADGTRRLTPEPPAPPPTDAADPRPWTALEIAAYTGLARWLHHRLDNPDEPPAPGFPRPATFADGLSVLRVIEAVQASAEQRRTVTVTAGGAR</sequence>
<evidence type="ECO:0000259" key="3">
    <source>
        <dbReference type="Pfam" id="PF01408"/>
    </source>
</evidence>
<reference evidence="6" key="1">
    <citation type="journal article" date="2019" name="Int. J. Syst. Evol. Microbiol.">
        <title>The Global Catalogue of Microorganisms (GCM) 10K type strain sequencing project: providing services to taxonomists for standard genome sequencing and annotation.</title>
        <authorList>
            <consortium name="The Broad Institute Genomics Platform"/>
            <consortium name="The Broad Institute Genome Sequencing Center for Infectious Disease"/>
            <person name="Wu L."/>
            <person name="Ma J."/>
        </authorList>
    </citation>
    <scope>NUCLEOTIDE SEQUENCE [LARGE SCALE GENOMIC DNA]</scope>
    <source>
        <strain evidence="6">JCM 3272</strain>
    </source>
</reference>
<dbReference type="InterPro" id="IPR000683">
    <property type="entry name" value="Gfo/Idh/MocA-like_OxRdtase_N"/>
</dbReference>
<dbReference type="EMBL" id="BAAARV010000120">
    <property type="protein sequence ID" value="GAA2389609.1"/>
    <property type="molecule type" value="Genomic_DNA"/>
</dbReference>
<dbReference type="PANTHER" id="PTHR43818">
    <property type="entry name" value="BCDNA.GH03377"/>
    <property type="match status" value="1"/>
</dbReference>
<dbReference type="Pfam" id="PF22725">
    <property type="entry name" value="GFO_IDH_MocA_C3"/>
    <property type="match status" value="1"/>
</dbReference>